<feature type="transmembrane region" description="Helical" evidence="10">
    <location>
        <begin position="202"/>
        <end position="224"/>
    </location>
</feature>
<dbReference type="InterPro" id="IPR014032">
    <property type="entry name" value="Peptidase_A24A_bac"/>
</dbReference>
<comment type="subcellular location">
    <subcellularLocation>
        <location evidence="1">Cell inner membrane</location>
        <topology evidence="1">Multi-pass membrane protein</topology>
    </subcellularLocation>
    <subcellularLocation>
        <location evidence="9">Cell membrane</location>
        <topology evidence="9">Multi-pass membrane protein</topology>
    </subcellularLocation>
</comment>
<evidence type="ECO:0000256" key="8">
    <source>
        <dbReference type="RuleBase" id="RU003793"/>
    </source>
</evidence>
<feature type="domain" description="Prepilin peptidase A24 N-terminal" evidence="12">
    <location>
        <begin position="10"/>
        <end position="104"/>
    </location>
</feature>
<accession>A0ABT7QMN0</accession>
<evidence type="ECO:0000256" key="1">
    <source>
        <dbReference type="ARBA" id="ARBA00004429"/>
    </source>
</evidence>
<dbReference type="InterPro" id="IPR010627">
    <property type="entry name" value="Prepilin_pept_A24_N"/>
</dbReference>
<feature type="transmembrane region" description="Helical" evidence="10">
    <location>
        <begin position="132"/>
        <end position="149"/>
    </location>
</feature>
<dbReference type="PANTHER" id="PTHR30487">
    <property type="entry name" value="TYPE 4 PREPILIN-LIKE PROTEINS LEADER PEPTIDE-PROCESSING ENZYME"/>
    <property type="match status" value="1"/>
</dbReference>
<feature type="transmembrane region" description="Helical" evidence="10">
    <location>
        <begin position="236"/>
        <end position="253"/>
    </location>
</feature>
<dbReference type="Proteomes" id="UP001168167">
    <property type="component" value="Unassembled WGS sequence"/>
</dbReference>
<evidence type="ECO:0000259" key="12">
    <source>
        <dbReference type="Pfam" id="PF06750"/>
    </source>
</evidence>
<dbReference type="PANTHER" id="PTHR30487:SF0">
    <property type="entry name" value="PREPILIN LEADER PEPTIDASE_N-METHYLTRANSFERASE-RELATED"/>
    <property type="match status" value="1"/>
</dbReference>
<keyword evidence="9" id="KW-0645">Protease</keyword>
<comment type="similarity">
    <text evidence="2 8">Belongs to the peptidase A24 family.</text>
</comment>
<evidence type="ECO:0000256" key="5">
    <source>
        <dbReference type="ARBA" id="ARBA00022692"/>
    </source>
</evidence>
<evidence type="ECO:0000256" key="3">
    <source>
        <dbReference type="ARBA" id="ARBA00022475"/>
    </source>
</evidence>
<keyword evidence="4" id="KW-0997">Cell inner membrane</keyword>
<dbReference type="EMBL" id="JANQAO010000003">
    <property type="protein sequence ID" value="MDM5147944.1"/>
    <property type="molecule type" value="Genomic_DNA"/>
</dbReference>
<comment type="catalytic activity">
    <reaction evidence="9">
        <text>Typically cleaves a -Gly-|-Phe- bond to release an N-terminal, basic peptide of 5-8 residues from type IV prepilin, and then N-methylates the new N-terminal amino group, the methyl donor being S-adenosyl-L-methionine.</text>
        <dbReference type="EC" id="3.4.23.43"/>
    </reaction>
</comment>
<keyword evidence="9" id="KW-0489">Methyltransferase</keyword>
<comment type="function">
    <text evidence="9">Plays an essential role in type IV pili and type II pseudopili formation by proteolytically removing the leader sequence from substrate proteins and subsequently monomethylating the alpha-amino group of the newly exposed N-terminal phenylalanine.</text>
</comment>
<keyword evidence="5 9" id="KW-0812">Transmembrane</keyword>
<evidence type="ECO:0000256" key="7">
    <source>
        <dbReference type="ARBA" id="ARBA00023136"/>
    </source>
</evidence>
<dbReference type="EC" id="2.1.1.-" evidence="9"/>
<reference evidence="13" key="2">
    <citation type="journal article" date="2023" name="Microbiome">
        <title>Synthase-selected sorting approach identifies a beta-lactone synthase in a nudibranch symbiotic bacterium.</title>
        <authorList>
            <person name="Dzunkova M."/>
            <person name="La Clair J.J."/>
            <person name="Tyml T."/>
            <person name="Doud D."/>
            <person name="Schulz F."/>
            <person name="Piquer-Esteban S."/>
            <person name="Porcel Sanchis D."/>
            <person name="Osborn A."/>
            <person name="Robinson D."/>
            <person name="Louie K.B."/>
            <person name="Bowen B.P."/>
            <person name="Bowers R.M."/>
            <person name="Lee J."/>
            <person name="Arnau V."/>
            <person name="Diaz-Villanueva W."/>
            <person name="Stepanauskas R."/>
            <person name="Gosliner T."/>
            <person name="Date S.V."/>
            <person name="Northen T.R."/>
            <person name="Cheng J.F."/>
            <person name="Burkart M.D."/>
            <person name="Woyke T."/>
        </authorList>
    </citation>
    <scope>NUCLEOTIDE SEQUENCE</scope>
    <source>
        <strain evidence="13">Df01</strain>
    </source>
</reference>
<evidence type="ECO:0000256" key="2">
    <source>
        <dbReference type="ARBA" id="ARBA00005801"/>
    </source>
</evidence>
<reference evidence="13" key="1">
    <citation type="submission" date="2022-08" db="EMBL/GenBank/DDBJ databases">
        <authorList>
            <person name="Dzunkova M."/>
            <person name="La Clair J."/>
            <person name="Tyml T."/>
            <person name="Doud D."/>
            <person name="Schulz F."/>
            <person name="Piquer S."/>
            <person name="Porcel Sanchis D."/>
            <person name="Osborn A."/>
            <person name="Robinson D."/>
            <person name="Louie K.B."/>
            <person name="Bowen B.P."/>
            <person name="Bowers R."/>
            <person name="Lee J."/>
            <person name="Arnau Llombart V."/>
            <person name="Diaz Villanueva W."/>
            <person name="Gosliner T."/>
            <person name="Northen T."/>
            <person name="Cheng J.-F."/>
            <person name="Burkart M.D."/>
            <person name="Woyke T."/>
        </authorList>
    </citation>
    <scope>NUCLEOTIDE SEQUENCE</scope>
    <source>
        <strain evidence="13">Df01</strain>
    </source>
</reference>
<protein>
    <recommendedName>
        <fullName evidence="9">Prepilin leader peptidase/N-methyltransferase</fullName>
        <ecNumber evidence="9">2.1.1.-</ecNumber>
        <ecNumber evidence="9">3.4.23.43</ecNumber>
    </recommendedName>
</protein>
<dbReference type="Pfam" id="PF01478">
    <property type="entry name" value="Peptidase_A24"/>
    <property type="match status" value="1"/>
</dbReference>
<evidence type="ECO:0000256" key="4">
    <source>
        <dbReference type="ARBA" id="ARBA00022519"/>
    </source>
</evidence>
<feature type="domain" description="Prepilin type IV endopeptidase peptidase" evidence="11">
    <location>
        <begin position="116"/>
        <end position="223"/>
    </location>
</feature>
<keyword evidence="14" id="KW-1185">Reference proteome</keyword>
<keyword evidence="6 10" id="KW-1133">Transmembrane helix</keyword>
<evidence type="ECO:0000313" key="13">
    <source>
        <dbReference type="EMBL" id="MDM5147944.1"/>
    </source>
</evidence>
<evidence type="ECO:0000259" key="11">
    <source>
        <dbReference type="Pfam" id="PF01478"/>
    </source>
</evidence>
<feature type="transmembrane region" description="Helical" evidence="10">
    <location>
        <begin position="107"/>
        <end position="126"/>
    </location>
</feature>
<dbReference type="PRINTS" id="PR00864">
    <property type="entry name" value="PREPILNPTASE"/>
</dbReference>
<proteinExistence type="inferred from homology"/>
<keyword evidence="9" id="KW-0808">Transferase</keyword>
<evidence type="ECO:0000256" key="9">
    <source>
        <dbReference type="RuleBase" id="RU003794"/>
    </source>
</evidence>
<name>A0ABT7QMN0_9GAMM</name>
<evidence type="ECO:0000256" key="6">
    <source>
        <dbReference type="ARBA" id="ARBA00022989"/>
    </source>
</evidence>
<sequence length="266" mass="28786">MYSLIIIAALFGLLWGSFLNVVIYRLPRMQISGIVRRGKPLAFLALPLSYCPHCEEGIKPYHNVPLISFLLLLGRAKCCGAPISIRYPLVEASGALIAAGSLAHFGWNLDALLAGIFLSILLVAAVIDLQRYYLLDTLTLPLLWLGLLVNIDSRFTSLEEAVLGATGGYLLMFGLAAAASFMLKKTAMGGGDFKLMAALGAWLGWETLFVLLFLAALFGLLLAGMRYLARGRAHRIPFGPALALAGAVMLFWGDKMILTYLSYIGG</sequence>
<evidence type="ECO:0000256" key="10">
    <source>
        <dbReference type="SAM" id="Phobius"/>
    </source>
</evidence>
<dbReference type="EC" id="3.4.23.43" evidence="9"/>
<keyword evidence="9" id="KW-0378">Hydrolase</keyword>
<gene>
    <name evidence="13" type="ORF">NQX30_06125</name>
</gene>
<organism evidence="13 14">
    <name type="scientific">Candidatus Doriopsillibacter californiensis</name>
    <dbReference type="NCBI Taxonomy" id="2970740"/>
    <lineage>
        <taxon>Bacteria</taxon>
        <taxon>Pseudomonadati</taxon>
        <taxon>Pseudomonadota</taxon>
        <taxon>Gammaproteobacteria</taxon>
        <taxon>Candidatus Tethybacterales</taxon>
        <taxon>Candidatus Persebacteraceae</taxon>
        <taxon>Candidatus Doriopsillibacter</taxon>
    </lineage>
</organism>
<keyword evidence="9" id="KW-0511">Multifunctional enzyme</keyword>
<dbReference type="Gene3D" id="1.20.120.1220">
    <property type="match status" value="1"/>
</dbReference>
<dbReference type="InterPro" id="IPR000045">
    <property type="entry name" value="Prepilin_IV_endopep_pep"/>
</dbReference>
<feature type="transmembrane region" description="Helical" evidence="10">
    <location>
        <begin position="6"/>
        <end position="27"/>
    </location>
</feature>
<keyword evidence="3" id="KW-1003">Cell membrane</keyword>
<keyword evidence="7 10" id="KW-0472">Membrane</keyword>
<dbReference type="InterPro" id="IPR050882">
    <property type="entry name" value="Prepilin_peptidase/N-MTase"/>
</dbReference>
<feature type="transmembrane region" description="Helical" evidence="10">
    <location>
        <begin position="161"/>
        <end position="182"/>
    </location>
</feature>
<evidence type="ECO:0000313" key="14">
    <source>
        <dbReference type="Proteomes" id="UP001168167"/>
    </source>
</evidence>
<comment type="caution">
    <text evidence="13">The sequence shown here is derived from an EMBL/GenBank/DDBJ whole genome shotgun (WGS) entry which is preliminary data.</text>
</comment>
<dbReference type="Pfam" id="PF06750">
    <property type="entry name" value="A24_N_bact"/>
    <property type="match status" value="1"/>
</dbReference>